<feature type="binding site" evidence="9">
    <location>
        <position position="20"/>
    </location>
    <ligand>
        <name>ATP</name>
        <dbReference type="ChEBI" id="CHEBI:30616"/>
    </ligand>
</feature>
<keyword evidence="5 9" id="KW-0067">ATP-binding</keyword>
<dbReference type="AlphaFoldDB" id="A0A1G2R834"/>
<dbReference type="GO" id="GO:0000400">
    <property type="term" value="F:four-way junction DNA binding"/>
    <property type="evidence" value="ECO:0007669"/>
    <property type="project" value="UniProtKB-UniRule"/>
</dbReference>
<feature type="binding site" evidence="9">
    <location>
        <begin position="128"/>
        <end position="130"/>
    </location>
    <ligand>
        <name>ATP</name>
        <dbReference type="ChEBI" id="CHEBI:30616"/>
    </ligand>
</feature>
<name>A0A1G2R834_9BACT</name>
<keyword evidence="4 9" id="KW-0378">Hydrolase</keyword>
<dbReference type="InterPro" id="IPR036390">
    <property type="entry name" value="WH_DNA-bd_sf"/>
</dbReference>
<feature type="region of interest" description="Large ATPase domain (RuvB-L)" evidence="9">
    <location>
        <begin position="1"/>
        <end position="181"/>
    </location>
</feature>
<dbReference type="InterPro" id="IPR027417">
    <property type="entry name" value="P-loop_NTPase"/>
</dbReference>
<dbReference type="Gene3D" id="3.40.50.300">
    <property type="entry name" value="P-loop containing nucleotide triphosphate hydrolases"/>
    <property type="match status" value="1"/>
</dbReference>
<dbReference type="InterPro" id="IPR036388">
    <property type="entry name" value="WH-like_DNA-bd_sf"/>
</dbReference>
<keyword evidence="1 9" id="KW-0963">Cytoplasm</keyword>
<evidence type="ECO:0000256" key="3">
    <source>
        <dbReference type="ARBA" id="ARBA00022763"/>
    </source>
</evidence>
<feature type="region of interest" description="Head domain (RuvB-H)" evidence="9">
    <location>
        <begin position="255"/>
        <end position="335"/>
    </location>
</feature>
<dbReference type="PANTHER" id="PTHR42848">
    <property type="match status" value="1"/>
</dbReference>
<proteinExistence type="inferred from homology"/>
<evidence type="ECO:0000256" key="8">
    <source>
        <dbReference type="ARBA" id="ARBA00023204"/>
    </source>
</evidence>
<accession>A0A1G2R834</accession>
<dbReference type="SUPFAM" id="SSF46785">
    <property type="entry name" value="Winged helix' DNA-binding domain"/>
    <property type="match status" value="1"/>
</dbReference>
<evidence type="ECO:0000256" key="2">
    <source>
        <dbReference type="ARBA" id="ARBA00022741"/>
    </source>
</evidence>
<keyword evidence="7 9" id="KW-0233">DNA recombination</keyword>
<comment type="subcellular location">
    <subcellularLocation>
        <location evidence="9">Cytoplasm</location>
    </subcellularLocation>
</comment>
<dbReference type="GO" id="GO:0009378">
    <property type="term" value="F:four-way junction helicase activity"/>
    <property type="evidence" value="ECO:0007669"/>
    <property type="project" value="InterPro"/>
</dbReference>
<reference evidence="11 12" key="1">
    <citation type="journal article" date="2016" name="Nat. Commun.">
        <title>Thousands of microbial genomes shed light on interconnected biogeochemical processes in an aquifer system.</title>
        <authorList>
            <person name="Anantharaman K."/>
            <person name="Brown C.T."/>
            <person name="Hug L.A."/>
            <person name="Sharon I."/>
            <person name="Castelle C.J."/>
            <person name="Probst A.J."/>
            <person name="Thomas B.C."/>
            <person name="Singh A."/>
            <person name="Wilkins M.J."/>
            <person name="Karaoz U."/>
            <person name="Brodie E.L."/>
            <person name="Williams K.H."/>
            <person name="Hubbard S.S."/>
            <person name="Banfield J.F."/>
        </authorList>
    </citation>
    <scope>NUCLEOTIDE SEQUENCE [LARGE SCALE GENOMIC DNA]</scope>
</reference>
<feature type="domain" description="AAA+ ATPase" evidence="10">
    <location>
        <begin position="51"/>
        <end position="184"/>
    </location>
</feature>
<feature type="binding site" evidence="9">
    <location>
        <position position="62"/>
    </location>
    <ligand>
        <name>ATP</name>
        <dbReference type="ChEBI" id="CHEBI:30616"/>
    </ligand>
</feature>
<feature type="binding site" evidence="9">
    <location>
        <position position="171"/>
    </location>
    <ligand>
        <name>ATP</name>
        <dbReference type="ChEBI" id="CHEBI:30616"/>
    </ligand>
</feature>
<keyword evidence="2 9" id="KW-0547">Nucleotide-binding</keyword>
<dbReference type="InterPro" id="IPR041445">
    <property type="entry name" value="AAA_lid_4"/>
</dbReference>
<dbReference type="NCBIfam" id="NF000868">
    <property type="entry name" value="PRK00080.1"/>
    <property type="match status" value="1"/>
</dbReference>
<comment type="subunit">
    <text evidence="9">Homohexamer. Forms an RuvA(8)-RuvB(12)-Holliday junction (HJ) complex. HJ DNA is sandwiched between 2 RuvA tetramers; dsDNA enters through RuvA and exits via RuvB. An RuvB hexamer assembles on each DNA strand where it exits the tetramer. Each RuvB hexamer is contacted by two RuvA subunits (via domain III) on 2 adjacent RuvB subunits; this complex drives branch migration. In the full resolvosome a probable DNA-RuvA(4)-RuvB(12)-RuvC(2) complex forms which resolves the HJ.</text>
</comment>
<keyword evidence="3 9" id="KW-0227">DNA damage</keyword>
<dbReference type="Gene3D" id="1.10.10.10">
    <property type="entry name" value="Winged helix-like DNA-binding domain superfamily/Winged helix DNA-binding domain"/>
    <property type="match status" value="1"/>
</dbReference>
<comment type="caution">
    <text evidence="11">The sequence shown here is derived from an EMBL/GenBank/DDBJ whole genome shotgun (WGS) entry which is preliminary data.</text>
</comment>
<feature type="binding site" evidence="9">
    <location>
        <position position="66"/>
    </location>
    <ligand>
        <name>Mg(2+)</name>
        <dbReference type="ChEBI" id="CHEBI:18420"/>
    </ligand>
</feature>
<dbReference type="InterPro" id="IPR008823">
    <property type="entry name" value="RuvB_wg_C"/>
</dbReference>
<keyword evidence="8 9" id="KW-0234">DNA repair</keyword>
<sequence length="335" mass="37139">MIVKTSLVQQANEEILDKNLRPSSWSEFLGQEKLKESLGVIIQASKMRNESLEHLLFYGNSGLGKTSLAQVVATEMGVPLHRTSGPALKMAGDIASVLTNLQDKDILFIDEVHRVPRQVLETLYSAMEDFALHLVLGKGPLARTMEFPLPSFTIIGATTKMGLLPSPFRNRFGATFHIDFYQTADIENILRRSAKILKVELEEQALSMLAGRSRFTPRVANRILKRVRDFAAVHGKESVTREVALAALDFLEIDELGLEKEDRNILKALITRFSGGPVGIEALASAVQEEEDTLLDLYEPYLSQIGFIDRTPRGRIATAKAYAHLGIAKSPNNLV</sequence>
<evidence type="ECO:0000256" key="4">
    <source>
        <dbReference type="ARBA" id="ARBA00022801"/>
    </source>
</evidence>
<evidence type="ECO:0000259" key="10">
    <source>
        <dbReference type="SMART" id="SM00382"/>
    </source>
</evidence>
<evidence type="ECO:0000256" key="1">
    <source>
        <dbReference type="ARBA" id="ARBA00022490"/>
    </source>
</evidence>
<dbReference type="Pfam" id="PF17864">
    <property type="entry name" value="AAA_lid_4"/>
    <property type="match status" value="1"/>
</dbReference>
<feature type="binding site" evidence="9">
    <location>
        <position position="67"/>
    </location>
    <ligand>
        <name>ATP</name>
        <dbReference type="ChEBI" id="CHEBI:30616"/>
    </ligand>
</feature>
<evidence type="ECO:0000256" key="5">
    <source>
        <dbReference type="ARBA" id="ARBA00022840"/>
    </source>
</evidence>
<dbReference type="GO" id="GO:0005737">
    <property type="term" value="C:cytoplasm"/>
    <property type="evidence" value="ECO:0007669"/>
    <property type="project" value="UniProtKB-SubCell"/>
</dbReference>
<evidence type="ECO:0000313" key="11">
    <source>
        <dbReference type="EMBL" id="OHA69000.1"/>
    </source>
</evidence>
<dbReference type="GO" id="GO:0016887">
    <property type="term" value="F:ATP hydrolysis activity"/>
    <property type="evidence" value="ECO:0007669"/>
    <property type="project" value="RHEA"/>
</dbReference>
<evidence type="ECO:0000256" key="7">
    <source>
        <dbReference type="ARBA" id="ARBA00023172"/>
    </source>
</evidence>
<dbReference type="Proteomes" id="UP000178529">
    <property type="component" value="Unassembled WGS sequence"/>
</dbReference>
<dbReference type="GO" id="GO:0048476">
    <property type="term" value="C:Holliday junction resolvase complex"/>
    <property type="evidence" value="ECO:0007669"/>
    <property type="project" value="UniProtKB-UniRule"/>
</dbReference>
<comment type="caution">
    <text evidence="9">Lacks conserved residue(s) required for the propagation of feature annotation.</text>
</comment>
<feature type="binding site" evidence="9">
    <location>
        <position position="66"/>
    </location>
    <ligand>
        <name>ATP</name>
        <dbReference type="ChEBI" id="CHEBI:30616"/>
    </ligand>
</feature>
<dbReference type="CDD" id="cd00009">
    <property type="entry name" value="AAA"/>
    <property type="match status" value="1"/>
</dbReference>
<dbReference type="GO" id="GO:0006281">
    <property type="term" value="P:DNA repair"/>
    <property type="evidence" value="ECO:0007669"/>
    <property type="project" value="UniProtKB-UniRule"/>
</dbReference>
<feature type="binding site" evidence="9">
    <location>
        <position position="315"/>
    </location>
    <ligand>
        <name>DNA</name>
        <dbReference type="ChEBI" id="CHEBI:16991"/>
    </ligand>
</feature>
<dbReference type="Gene3D" id="1.10.8.60">
    <property type="match status" value="1"/>
</dbReference>
<feature type="binding site" evidence="9">
    <location>
        <position position="65"/>
    </location>
    <ligand>
        <name>ATP</name>
        <dbReference type="ChEBI" id="CHEBI:30616"/>
    </ligand>
</feature>
<dbReference type="InterPro" id="IPR008824">
    <property type="entry name" value="RuvB-like_N"/>
</dbReference>
<dbReference type="GO" id="GO:0006310">
    <property type="term" value="P:DNA recombination"/>
    <property type="evidence" value="ECO:0007669"/>
    <property type="project" value="UniProtKB-UniRule"/>
</dbReference>
<dbReference type="PANTHER" id="PTHR42848:SF1">
    <property type="entry name" value="HOLLIDAY JUNCTION BRANCH MIGRATION COMPLEX SUBUNIT RUVB"/>
    <property type="match status" value="1"/>
</dbReference>
<dbReference type="GO" id="GO:0005524">
    <property type="term" value="F:ATP binding"/>
    <property type="evidence" value="ECO:0007669"/>
    <property type="project" value="UniProtKB-UniRule"/>
</dbReference>
<protein>
    <recommendedName>
        <fullName evidence="9">Holliday junction branch migration complex subunit RuvB</fullName>
        <ecNumber evidence="9">3.6.4.-</ecNumber>
    </recommendedName>
</protein>
<comment type="domain">
    <text evidence="9">Has 3 domains, the large (RuvB-L) and small ATPase (RuvB-S) domains and the C-terminal head (RuvB-H) domain. The head domain binds DNA, while the ATPase domains jointly bind ATP, ADP or are empty depending on the state of the subunit in the translocation cycle. During a single DNA translocation step the structure of each domain remains the same, but their relative positions change.</text>
</comment>
<feature type="binding site" evidence="9">
    <location>
        <position position="181"/>
    </location>
    <ligand>
        <name>ATP</name>
        <dbReference type="ChEBI" id="CHEBI:30616"/>
    </ligand>
</feature>
<evidence type="ECO:0000313" key="12">
    <source>
        <dbReference type="Proteomes" id="UP000178529"/>
    </source>
</evidence>
<evidence type="ECO:0000256" key="6">
    <source>
        <dbReference type="ARBA" id="ARBA00023125"/>
    </source>
</evidence>
<feature type="region of interest" description="Small ATPAse domain (RuvB-S)" evidence="9">
    <location>
        <begin position="182"/>
        <end position="252"/>
    </location>
</feature>
<dbReference type="InterPro" id="IPR003593">
    <property type="entry name" value="AAA+_ATPase"/>
</dbReference>
<dbReference type="Pfam" id="PF05491">
    <property type="entry name" value="WHD_RuvB"/>
    <property type="match status" value="1"/>
</dbReference>
<comment type="catalytic activity">
    <reaction evidence="9">
        <text>ATP + H2O = ADP + phosphate + H(+)</text>
        <dbReference type="Rhea" id="RHEA:13065"/>
        <dbReference type="ChEBI" id="CHEBI:15377"/>
        <dbReference type="ChEBI" id="CHEBI:15378"/>
        <dbReference type="ChEBI" id="CHEBI:30616"/>
        <dbReference type="ChEBI" id="CHEBI:43474"/>
        <dbReference type="ChEBI" id="CHEBI:456216"/>
    </reaction>
</comment>
<comment type="function">
    <text evidence="9">The RuvA-RuvB-RuvC complex processes Holliday junction (HJ) DNA during genetic recombination and DNA repair, while the RuvA-RuvB complex plays an important role in the rescue of blocked DNA replication forks via replication fork reversal (RFR). RuvA specifically binds to HJ cruciform DNA, conferring on it an open structure. The RuvB hexamer acts as an ATP-dependent pump, pulling dsDNA into and through the RuvAB complex. RuvB forms 2 homohexamers on either side of HJ DNA bound by 1 or 2 RuvA tetramers; 4 subunits per hexamer contact DNA at a time. Coordinated motions by a converter formed by DNA-disengaged RuvB subunits stimulates ATP hydrolysis and nucleotide exchange. Immobilization of the converter enables RuvB to convert the ATP-contained energy into a lever motion, pulling 2 nucleotides of DNA out of the RuvA tetramer per ATP hydrolyzed, thus driving DNA branch migration. The RuvB motors rotate together with the DNA substrate, which together with the progressing nucleotide cycle form the mechanistic basis for DNA recombination by continuous HJ branch migration. Branch migration allows RuvC to scan DNA until it finds its consensus sequence, where it cleaves and resolves cruciform DNA.</text>
</comment>
<dbReference type="InterPro" id="IPR004605">
    <property type="entry name" value="DNA_helicase_Holl-junc_RuvB"/>
</dbReference>
<dbReference type="SMART" id="SM00382">
    <property type="entry name" value="AAA"/>
    <property type="match status" value="1"/>
</dbReference>
<dbReference type="HAMAP" id="MF_00016">
    <property type="entry name" value="DNA_HJ_migration_RuvB"/>
    <property type="match status" value="1"/>
</dbReference>
<dbReference type="SUPFAM" id="SSF52540">
    <property type="entry name" value="P-loop containing nucleoside triphosphate hydrolases"/>
    <property type="match status" value="1"/>
</dbReference>
<dbReference type="EMBL" id="MHTY01000010">
    <property type="protein sequence ID" value="OHA69000.1"/>
    <property type="molecule type" value="Genomic_DNA"/>
</dbReference>
<keyword evidence="6 9" id="KW-0238">DNA-binding</keyword>
<dbReference type="Pfam" id="PF05496">
    <property type="entry name" value="RuvB_N"/>
    <property type="match status" value="1"/>
</dbReference>
<organism evidence="11 12">
    <name type="scientific">Candidatus Wildermuthbacteria bacterium RIFCSPHIGHO2_02_FULL_48_16</name>
    <dbReference type="NCBI Taxonomy" id="1802453"/>
    <lineage>
        <taxon>Bacteria</taxon>
        <taxon>Candidatus Wildermuthiibacteriota</taxon>
    </lineage>
</organism>
<feature type="binding site" evidence="9">
    <location>
        <position position="218"/>
    </location>
    <ligand>
        <name>ATP</name>
        <dbReference type="ChEBI" id="CHEBI:30616"/>
    </ligand>
</feature>
<dbReference type="NCBIfam" id="TIGR00635">
    <property type="entry name" value="ruvB"/>
    <property type="match status" value="1"/>
</dbReference>
<feature type="binding site" evidence="9">
    <location>
        <position position="310"/>
    </location>
    <ligand>
        <name>DNA</name>
        <dbReference type="ChEBI" id="CHEBI:16991"/>
    </ligand>
</feature>
<evidence type="ECO:0000256" key="9">
    <source>
        <dbReference type="HAMAP-Rule" id="MF_00016"/>
    </source>
</evidence>
<dbReference type="EC" id="3.6.4.-" evidence="9"/>
<comment type="similarity">
    <text evidence="9">Belongs to the RuvB family.</text>
</comment>
<feature type="binding site" evidence="9">
    <location>
        <position position="21"/>
    </location>
    <ligand>
        <name>ATP</name>
        <dbReference type="ChEBI" id="CHEBI:30616"/>
    </ligand>
</feature>
<gene>
    <name evidence="9" type="primary">ruvB</name>
    <name evidence="11" type="ORF">A3J68_00640</name>
</gene>
<keyword evidence="11" id="KW-0347">Helicase</keyword>